<feature type="domain" description="Transposase IS66 C-terminal" evidence="5">
    <location>
        <begin position="456"/>
        <end position="492"/>
    </location>
</feature>
<evidence type="ECO:0000259" key="4">
    <source>
        <dbReference type="Pfam" id="PF13007"/>
    </source>
</evidence>
<dbReference type="Pfam" id="PF03050">
    <property type="entry name" value="DDE_Tnp_IS66"/>
    <property type="match status" value="1"/>
</dbReference>
<dbReference type="Pfam" id="PF13005">
    <property type="entry name" value="zf-IS66"/>
    <property type="match status" value="1"/>
</dbReference>
<dbReference type="InterPro" id="IPR024474">
    <property type="entry name" value="Znf_dom_IS66"/>
</dbReference>
<feature type="domain" description="Transposase TnpC homeodomain" evidence="4">
    <location>
        <begin position="33"/>
        <end position="103"/>
    </location>
</feature>
<feature type="compositionally biased region" description="Basic residues" evidence="1">
    <location>
        <begin position="84"/>
        <end position="93"/>
    </location>
</feature>
<protein>
    <submittedName>
        <fullName evidence="6">IS66 family element, transposase</fullName>
    </submittedName>
</protein>
<dbReference type="Proteomes" id="UP000011529">
    <property type="component" value="Unassembled WGS sequence"/>
</dbReference>
<gene>
    <name evidence="6" type="ORF">RE6C_02664</name>
</gene>
<dbReference type="InterPro" id="IPR052344">
    <property type="entry name" value="Transposase-related"/>
</dbReference>
<feature type="region of interest" description="Disordered" evidence="1">
    <location>
        <begin position="43"/>
        <end position="98"/>
    </location>
</feature>
<comment type="caution">
    <text evidence="6">The sequence shown here is derived from an EMBL/GenBank/DDBJ whole genome shotgun (WGS) entry which is preliminary data.</text>
</comment>
<feature type="compositionally biased region" description="Basic and acidic residues" evidence="1">
    <location>
        <begin position="48"/>
        <end position="66"/>
    </location>
</feature>
<organism evidence="6 7">
    <name type="scientific">Rhodopirellula europaea 6C</name>
    <dbReference type="NCBI Taxonomy" id="1263867"/>
    <lineage>
        <taxon>Bacteria</taxon>
        <taxon>Pseudomonadati</taxon>
        <taxon>Planctomycetota</taxon>
        <taxon>Planctomycetia</taxon>
        <taxon>Pirellulales</taxon>
        <taxon>Pirellulaceae</taxon>
        <taxon>Rhodopirellula</taxon>
    </lineage>
</organism>
<dbReference type="AlphaFoldDB" id="M2B4F4"/>
<evidence type="ECO:0000259" key="5">
    <source>
        <dbReference type="Pfam" id="PF13817"/>
    </source>
</evidence>
<evidence type="ECO:0000313" key="6">
    <source>
        <dbReference type="EMBL" id="EMB16628.1"/>
    </source>
</evidence>
<evidence type="ECO:0000256" key="1">
    <source>
        <dbReference type="SAM" id="MobiDB-lite"/>
    </source>
</evidence>
<dbReference type="PATRIC" id="fig|1263867.3.peg.2845"/>
<dbReference type="PANTHER" id="PTHR33678">
    <property type="entry name" value="BLL1576 PROTEIN"/>
    <property type="match status" value="1"/>
</dbReference>
<evidence type="ECO:0000259" key="3">
    <source>
        <dbReference type="Pfam" id="PF13005"/>
    </source>
</evidence>
<dbReference type="EMBL" id="ANMO01000119">
    <property type="protein sequence ID" value="EMB16628.1"/>
    <property type="molecule type" value="Genomic_DNA"/>
</dbReference>
<proteinExistence type="predicted"/>
<name>M2B4F4_9BACT</name>
<keyword evidence="7" id="KW-1185">Reference proteome</keyword>
<feature type="domain" description="Transposase IS66 zinc-finger binding" evidence="3">
    <location>
        <begin position="112"/>
        <end position="155"/>
    </location>
</feature>
<feature type="domain" description="Transposase IS66 central" evidence="2">
    <location>
        <begin position="170"/>
        <end position="449"/>
    </location>
</feature>
<dbReference type="PANTHER" id="PTHR33678:SF1">
    <property type="entry name" value="BLL1576 PROTEIN"/>
    <property type="match status" value="1"/>
</dbReference>
<dbReference type="Pfam" id="PF13007">
    <property type="entry name" value="LZ_Tnp_IS66"/>
    <property type="match status" value="1"/>
</dbReference>
<reference evidence="6" key="1">
    <citation type="submission" date="2012-11" db="EMBL/GenBank/DDBJ databases">
        <title>Permanent draft genomes of Rhodopirellula europaea strain SH398 and 6C.</title>
        <authorList>
            <person name="Richter M."/>
            <person name="Richter-Heitmann T."/>
            <person name="Frank C."/>
            <person name="Harder J."/>
            <person name="Glockner F.O."/>
        </authorList>
    </citation>
    <scope>NUCLEOTIDE SEQUENCE</scope>
    <source>
        <strain evidence="6">6C</strain>
    </source>
</reference>
<evidence type="ECO:0000313" key="7">
    <source>
        <dbReference type="Proteomes" id="UP000011529"/>
    </source>
</evidence>
<dbReference type="InterPro" id="IPR039552">
    <property type="entry name" value="IS66_C"/>
</dbReference>
<sequence length="511" mass="58055">MTDMDVESLPDDAAQLKSMMKQLIREHQLDKEQLEHRLAMLLRSKYGPRSEKLDPDQLKLFDLGREDVDETGDEPAEEDDKPRPPRLGHGRRRLPADLPRTRVEHELPEGDQQCPCCGKTRKRIGWETSEQVEYEPAKLYVIEHARAKYACGDCEENVVTTPKPAQPIDKGLAAPGLLAAIAVGKYGDHLPLYRMEEILGRSGLSVSRSTQCDWMRRIAELVNPVVSRMKSEILASRVIWTDDTTVPVLDPTQSKTKTGRMWVYIGDLRHRYAVFDYTPDRKGARPREFLGEYSGYLQADAYSGYDQLCDHGNMTEVACWAHARRKFHEAKDSARVGATHALNLIGQLYGLERKASKLDAAARRQLRQKHAVGKLEAFASWLDQQSVEILPKSPLGKAINYARNQWTALCRYTEDGELSIDNNLSERTIRCVAIGRKNWMFAGSDRGGQTAATLMSLIATCKLLGVDPYRYLRVLLTELPRRQTDHLEEFLPDRWLQAHPEAKLTDHGKQK</sequence>
<dbReference type="NCBIfam" id="NF033517">
    <property type="entry name" value="transpos_IS66"/>
    <property type="match status" value="1"/>
</dbReference>
<dbReference type="RefSeq" id="WP_008657058.1">
    <property type="nucleotide sequence ID" value="NZ_ANMO01000119.1"/>
</dbReference>
<accession>M2B4F4</accession>
<evidence type="ECO:0000259" key="2">
    <source>
        <dbReference type="Pfam" id="PF03050"/>
    </source>
</evidence>
<dbReference type="InterPro" id="IPR004291">
    <property type="entry name" value="Transposase_IS66_central"/>
</dbReference>
<dbReference type="Pfam" id="PF13817">
    <property type="entry name" value="DDE_Tnp_IS66_C"/>
    <property type="match status" value="1"/>
</dbReference>
<dbReference type="InterPro" id="IPR024463">
    <property type="entry name" value="Transposase_TnpC_homeodom"/>
</dbReference>
<feature type="compositionally biased region" description="Acidic residues" evidence="1">
    <location>
        <begin position="67"/>
        <end position="79"/>
    </location>
</feature>
<reference evidence="6" key="2">
    <citation type="journal article" date="2013" name="Mar. Genomics">
        <title>Expression of sulfatases in Rhodopirellula baltica and the diversity of sulfatases in the genus Rhodopirellula.</title>
        <authorList>
            <person name="Wegner C.E."/>
            <person name="Richter-Heitmann T."/>
            <person name="Klindworth A."/>
            <person name="Klockow C."/>
            <person name="Richter M."/>
            <person name="Achstetter T."/>
            <person name="Glockner F.O."/>
            <person name="Harder J."/>
        </authorList>
    </citation>
    <scope>NUCLEOTIDE SEQUENCE [LARGE SCALE GENOMIC DNA]</scope>
    <source>
        <strain evidence="6">6C</strain>
    </source>
</reference>